<evidence type="ECO:0000313" key="2">
    <source>
        <dbReference type="EMBL" id="SHK19020.1"/>
    </source>
</evidence>
<organism evidence="2 3">
    <name type="scientific">Caminicella sporogenes DSM 14501</name>
    <dbReference type="NCBI Taxonomy" id="1121266"/>
    <lineage>
        <taxon>Bacteria</taxon>
        <taxon>Bacillati</taxon>
        <taxon>Bacillota</taxon>
        <taxon>Clostridia</taxon>
        <taxon>Peptostreptococcales</taxon>
        <taxon>Caminicellaceae</taxon>
        <taxon>Caminicella</taxon>
    </lineage>
</organism>
<keyword evidence="3" id="KW-1185">Reference proteome</keyword>
<feature type="coiled-coil region" evidence="1">
    <location>
        <begin position="31"/>
        <end position="79"/>
    </location>
</feature>
<proteinExistence type="predicted"/>
<dbReference type="AlphaFoldDB" id="A0A1M6QFY5"/>
<dbReference type="EMBL" id="FRAJ01000011">
    <property type="protein sequence ID" value="SHK19020.1"/>
    <property type="molecule type" value="Genomic_DNA"/>
</dbReference>
<evidence type="ECO:0000256" key="1">
    <source>
        <dbReference type="SAM" id="Coils"/>
    </source>
</evidence>
<dbReference type="RefSeq" id="WP_072967109.1">
    <property type="nucleotide sequence ID" value="NZ_FRAJ01000011.1"/>
</dbReference>
<name>A0A1M6QFY5_9FIRM</name>
<dbReference type="STRING" id="1121266.SAMN02745883_01481"/>
<accession>A0A1M6QFY5</accession>
<dbReference type="Proteomes" id="UP000184082">
    <property type="component" value="Unassembled WGS sequence"/>
</dbReference>
<protein>
    <submittedName>
        <fullName evidence="2">Uncharacterized protein</fullName>
    </submittedName>
</protein>
<gene>
    <name evidence="2" type="ORF">SAMN02745883_01481</name>
</gene>
<evidence type="ECO:0000313" key="3">
    <source>
        <dbReference type="Proteomes" id="UP000184082"/>
    </source>
</evidence>
<keyword evidence="1" id="KW-0175">Coiled coil</keyword>
<sequence>MAKDIKLDESILKKNKIPVLIKDKEWKTLFSDILTRNMKKLVNKLEKLLEEERECKIKLKEYKKQKKAYMDLILKLSDEANSKNNERALMQLEEAKNKILEINDFIDEIQFRLETLPKEIDKTNFELLKETVIISYDYIREGRERLEYLNEEIQRIRKLLGNMWEEKFTKEKKINNLYLYLHGTLGHEEIDRLDRKYL</sequence>
<reference evidence="2 3" key="1">
    <citation type="submission" date="2016-11" db="EMBL/GenBank/DDBJ databases">
        <authorList>
            <person name="Jaros S."/>
            <person name="Januszkiewicz K."/>
            <person name="Wedrychowicz H."/>
        </authorList>
    </citation>
    <scope>NUCLEOTIDE SEQUENCE [LARGE SCALE GENOMIC DNA]</scope>
    <source>
        <strain evidence="2 3">DSM 14501</strain>
    </source>
</reference>